<dbReference type="PANTHER" id="PTHR42643">
    <property type="entry name" value="IONOTROPIC RECEPTOR 20A-RELATED"/>
    <property type="match status" value="1"/>
</dbReference>
<comment type="subcellular location">
    <subcellularLocation>
        <location evidence="1">Cell membrane</location>
        <topology evidence="1">Multi-pass membrane protein</topology>
    </subcellularLocation>
</comment>
<evidence type="ECO:0000256" key="8">
    <source>
        <dbReference type="ARBA" id="ARBA00023136"/>
    </source>
</evidence>
<dbReference type="Pfam" id="PF00060">
    <property type="entry name" value="Lig_chan"/>
    <property type="match status" value="1"/>
</dbReference>
<keyword evidence="8 13" id="KW-0472">Membrane</keyword>
<keyword evidence="9" id="KW-0675">Receptor</keyword>
<evidence type="ECO:0000256" key="5">
    <source>
        <dbReference type="ARBA" id="ARBA00022692"/>
    </source>
</evidence>
<evidence type="ECO:0000259" key="16">
    <source>
        <dbReference type="Pfam" id="PF10613"/>
    </source>
</evidence>
<keyword evidence="7" id="KW-0406">Ion transport</keyword>
<keyword evidence="10" id="KW-0325">Glycoprotein</keyword>
<feature type="transmembrane region" description="Helical" evidence="13">
    <location>
        <begin position="151"/>
        <end position="171"/>
    </location>
</feature>
<dbReference type="Gene3D" id="3.40.190.10">
    <property type="entry name" value="Periplasmic binding protein-like II"/>
    <property type="match status" value="1"/>
</dbReference>
<dbReference type="InterPro" id="IPR019594">
    <property type="entry name" value="Glu/Gly-bd"/>
</dbReference>
<evidence type="ECO:0000256" key="3">
    <source>
        <dbReference type="ARBA" id="ARBA00022448"/>
    </source>
</evidence>
<dbReference type="InterPro" id="IPR001320">
    <property type="entry name" value="Iontro_rcpt_C"/>
</dbReference>
<dbReference type="SUPFAM" id="SSF53850">
    <property type="entry name" value="Periplasmic binding protein-like II"/>
    <property type="match status" value="1"/>
</dbReference>
<feature type="transmembrane region" description="Helical" evidence="13">
    <location>
        <begin position="410"/>
        <end position="439"/>
    </location>
</feature>
<accession>A0ABR0AY36</accession>
<evidence type="ECO:0000256" key="10">
    <source>
        <dbReference type="ARBA" id="ARBA00023180"/>
    </source>
</evidence>
<feature type="domain" description="Ionotropic glutamate receptor L-glutamate and glycine-binding" evidence="16">
    <location>
        <begin position="26"/>
        <end position="133"/>
    </location>
</feature>
<evidence type="ECO:0000256" key="1">
    <source>
        <dbReference type="ARBA" id="ARBA00004651"/>
    </source>
</evidence>
<evidence type="ECO:0000256" key="4">
    <source>
        <dbReference type="ARBA" id="ARBA00022475"/>
    </source>
</evidence>
<evidence type="ECO:0000313" key="17">
    <source>
        <dbReference type="EMBL" id="KAK4030043.1"/>
    </source>
</evidence>
<organism evidence="17 18">
    <name type="scientific">Daphnia magna</name>
    <dbReference type="NCBI Taxonomy" id="35525"/>
    <lineage>
        <taxon>Eukaryota</taxon>
        <taxon>Metazoa</taxon>
        <taxon>Ecdysozoa</taxon>
        <taxon>Arthropoda</taxon>
        <taxon>Crustacea</taxon>
        <taxon>Branchiopoda</taxon>
        <taxon>Diplostraca</taxon>
        <taxon>Cladocera</taxon>
        <taxon>Anomopoda</taxon>
        <taxon>Daphniidae</taxon>
        <taxon>Daphnia</taxon>
    </lineage>
</organism>
<feature type="transmembrane region" description="Helical" evidence="13">
    <location>
        <begin position="214"/>
        <end position="232"/>
    </location>
</feature>
<dbReference type="EMBL" id="JAOYFB010000039">
    <property type="protein sequence ID" value="KAK4030043.1"/>
    <property type="molecule type" value="Genomic_DNA"/>
</dbReference>
<feature type="transmembrane region" description="Helical" evidence="13">
    <location>
        <begin position="114"/>
        <end position="131"/>
    </location>
</feature>
<evidence type="ECO:0000256" key="6">
    <source>
        <dbReference type="ARBA" id="ARBA00022989"/>
    </source>
</evidence>
<keyword evidence="14" id="KW-0732">Signal</keyword>
<dbReference type="Proteomes" id="UP001234178">
    <property type="component" value="Unassembled WGS sequence"/>
</dbReference>
<evidence type="ECO:0000256" key="11">
    <source>
        <dbReference type="ARBA" id="ARBA00023286"/>
    </source>
</evidence>
<evidence type="ECO:0000313" key="18">
    <source>
        <dbReference type="Proteomes" id="UP001234178"/>
    </source>
</evidence>
<dbReference type="Pfam" id="PF10613">
    <property type="entry name" value="Lig_chan-Glu_bd"/>
    <property type="match status" value="1"/>
</dbReference>
<evidence type="ECO:0000256" key="12">
    <source>
        <dbReference type="ARBA" id="ARBA00023303"/>
    </source>
</evidence>
<dbReference type="PANTHER" id="PTHR42643:SF24">
    <property type="entry name" value="IONOTROPIC RECEPTOR 60A"/>
    <property type="match status" value="1"/>
</dbReference>
<dbReference type="InterPro" id="IPR052192">
    <property type="entry name" value="Insect_Ionotropic_Sensory_Rcpt"/>
</dbReference>
<gene>
    <name evidence="17" type="ORF">OUZ56_022999</name>
</gene>
<name>A0ABR0AY36_9CRUS</name>
<keyword evidence="6 13" id="KW-1133">Transmembrane helix</keyword>
<evidence type="ECO:0000256" key="13">
    <source>
        <dbReference type="SAM" id="Phobius"/>
    </source>
</evidence>
<dbReference type="Gene3D" id="1.10.287.70">
    <property type="match status" value="1"/>
</dbReference>
<keyword evidence="18" id="KW-1185">Reference proteome</keyword>
<proteinExistence type="inferred from homology"/>
<comment type="similarity">
    <text evidence="2">Belongs to the glutamate-gated ion channel (TC 1.A.10.1) family.</text>
</comment>
<evidence type="ECO:0000259" key="15">
    <source>
        <dbReference type="Pfam" id="PF00060"/>
    </source>
</evidence>
<keyword evidence="12" id="KW-0407">Ion channel</keyword>
<evidence type="ECO:0000256" key="2">
    <source>
        <dbReference type="ARBA" id="ARBA00008685"/>
    </source>
</evidence>
<evidence type="ECO:0008006" key="19">
    <source>
        <dbReference type="Google" id="ProtNLM"/>
    </source>
</evidence>
<keyword evidence="11" id="KW-1071">Ligand-gated ion channel</keyword>
<keyword evidence="4" id="KW-1003">Cell membrane</keyword>
<feature type="chain" id="PRO_5046693839" description="Ionotropic glutamate receptor C-terminal domain-containing protein" evidence="14">
    <location>
        <begin position="20"/>
        <end position="452"/>
    </location>
</feature>
<feature type="signal peptide" evidence="14">
    <location>
        <begin position="1"/>
        <end position="19"/>
    </location>
</feature>
<protein>
    <recommendedName>
        <fullName evidence="19">Ionotropic glutamate receptor C-terminal domain-containing protein</fullName>
    </recommendedName>
</protein>
<reference evidence="17 18" key="1">
    <citation type="journal article" date="2023" name="Nucleic Acids Res.">
        <title>The hologenome of Daphnia magna reveals possible DNA methylation and microbiome-mediated evolution of the host genome.</title>
        <authorList>
            <person name="Chaturvedi A."/>
            <person name="Li X."/>
            <person name="Dhandapani V."/>
            <person name="Marshall H."/>
            <person name="Kissane S."/>
            <person name="Cuenca-Cambronero M."/>
            <person name="Asole G."/>
            <person name="Calvet F."/>
            <person name="Ruiz-Romero M."/>
            <person name="Marangio P."/>
            <person name="Guigo R."/>
            <person name="Rago D."/>
            <person name="Mirbahai L."/>
            <person name="Eastwood N."/>
            <person name="Colbourne J.K."/>
            <person name="Zhou J."/>
            <person name="Mallon E."/>
            <person name="Orsini L."/>
        </authorList>
    </citation>
    <scope>NUCLEOTIDE SEQUENCE [LARGE SCALE GENOMIC DNA]</scope>
    <source>
        <strain evidence="17">LRV0_1</strain>
    </source>
</reference>
<sequence length="452" mass="49765">MFFVTGFFFGVLLVIGTAARQMTGVHLRIAVNHEPPIFSIIRNPANESSVRYSGFTKDAFEILSNLLGFTYSFVEVTPTMVKNKGSIDAAMIHQLLGKNADIDGRLISPTAERLAYMDFTLAVSVLNFAIIQPMPNIYNRFMAPIKPFQSTVWYMIFVAFGATVIFLSVIMKCTGSNKRVPIEVKSRVVSETVWYTFSVLVAQGGYFPSSRLSLRFIAGSWCLVAVVLVYAYNGTLISHVSLPKYEPIVNNWGDLAANKNLRVTAQRGSLSANIILNSKTGSLKTLGDSLRRHPEDLLVSLPGELDRILHSGCCAYVAVKRLGELIVHGSMMAHGECKLTIGKELDYSQVWTFGVAKNFPHLSSINIGIQWMRQSGLLTRIGKTYLKPIDKCLGSSAARPKKSQLTLNDLAGAFTVIFGLGCLFSILVFLLELLVLYLVTKTSPSPVAEITQ</sequence>
<evidence type="ECO:0000256" key="7">
    <source>
        <dbReference type="ARBA" id="ARBA00023065"/>
    </source>
</evidence>
<keyword evidence="5 13" id="KW-0812">Transmembrane</keyword>
<comment type="caution">
    <text evidence="17">The sequence shown here is derived from an EMBL/GenBank/DDBJ whole genome shotgun (WGS) entry which is preliminary data.</text>
</comment>
<evidence type="ECO:0000256" key="14">
    <source>
        <dbReference type="SAM" id="SignalP"/>
    </source>
</evidence>
<keyword evidence="3" id="KW-0813">Transport</keyword>
<feature type="domain" description="Ionotropic glutamate receptor C-terminal" evidence="15">
    <location>
        <begin position="150"/>
        <end position="418"/>
    </location>
</feature>
<evidence type="ECO:0000256" key="9">
    <source>
        <dbReference type="ARBA" id="ARBA00023170"/>
    </source>
</evidence>